<dbReference type="Pfam" id="PF22361">
    <property type="entry name" value="IglE_N"/>
    <property type="match status" value="1"/>
</dbReference>
<dbReference type="InterPro" id="IPR054378">
    <property type="entry name" value="IgE-like_C"/>
</dbReference>
<dbReference type="EMBL" id="CP012670">
    <property type="protein sequence ID" value="AUX23290.1"/>
    <property type="molecule type" value="Genomic_DNA"/>
</dbReference>
<keyword evidence="1" id="KW-0732">Signal</keyword>
<feature type="signal peptide" evidence="1">
    <location>
        <begin position="1"/>
        <end position="21"/>
    </location>
</feature>
<name>A0A4P2Q227_SORCE</name>
<dbReference type="OrthoDB" id="5518667at2"/>
<feature type="chain" id="PRO_5020877146" description="Type VI lipoprotein IgE-like C-terminal domain-containing protein" evidence="1">
    <location>
        <begin position="22"/>
        <end position="142"/>
    </location>
</feature>
<dbReference type="AlphaFoldDB" id="A0A4P2Q227"/>
<dbReference type="RefSeq" id="WP_129348347.1">
    <property type="nucleotide sequence ID" value="NZ_CP012670.1"/>
</dbReference>
<evidence type="ECO:0000259" key="2">
    <source>
        <dbReference type="Pfam" id="PF22361"/>
    </source>
</evidence>
<organism evidence="3 4">
    <name type="scientific">Sorangium cellulosum</name>
    <name type="common">Polyangium cellulosum</name>
    <dbReference type="NCBI Taxonomy" id="56"/>
    <lineage>
        <taxon>Bacteria</taxon>
        <taxon>Pseudomonadati</taxon>
        <taxon>Myxococcota</taxon>
        <taxon>Polyangia</taxon>
        <taxon>Polyangiales</taxon>
        <taxon>Polyangiaceae</taxon>
        <taxon>Sorangium</taxon>
    </lineage>
</organism>
<accession>A0A4P2Q227</accession>
<evidence type="ECO:0000313" key="4">
    <source>
        <dbReference type="Proteomes" id="UP000295781"/>
    </source>
</evidence>
<protein>
    <recommendedName>
        <fullName evidence="2">Type VI lipoprotein IgE-like C-terminal domain-containing protein</fullName>
    </recommendedName>
</protein>
<proteinExistence type="predicted"/>
<gene>
    <name evidence="3" type="ORF">SOCEGT47_038130</name>
</gene>
<sequence>MTRPARPAFAVLAAAALAALAGCAGSTTRIVVDAPAKTNGGAMLYMMVRHVNEALAAESYQEAAAKLFGEQADGQILSKQPIFPGEEVTVTLDDDGKSDVAVYFFFTAPDGAWRMSLRNPLPEEVVIRLGEHRIERTKLRRR</sequence>
<dbReference type="PROSITE" id="PS51257">
    <property type="entry name" value="PROKAR_LIPOPROTEIN"/>
    <property type="match status" value="1"/>
</dbReference>
<reference evidence="3 4" key="1">
    <citation type="submission" date="2015-09" db="EMBL/GenBank/DDBJ databases">
        <title>Sorangium comparison.</title>
        <authorList>
            <person name="Zaburannyi N."/>
            <person name="Bunk B."/>
            <person name="Overmann J."/>
            <person name="Mueller R."/>
        </authorList>
    </citation>
    <scope>NUCLEOTIDE SEQUENCE [LARGE SCALE GENOMIC DNA]</scope>
    <source>
        <strain evidence="3 4">So ceGT47</strain>
    </source>
</reference>
<evidence type="ECO:0000256" key="1">
    <source>
        <dbReference type="SAM" id="SignalP"/>
    </source>
</evidence>
<dbReference type="Proteomes" id="UP000295781">
    <property type="component" value="Chromosome"/>
</dbReference>
<feature type="domain" description="Type VI lipoprotein IgE-like C-terminal" evidence="2">
    <location>
        <begin position="45"/>
        <end position="128"/>
    </location>
</feature>
<evidence type="ECO:0000313" key="3">
    <source>
        <dbReference type="EMBL" id="AUX23290.1"/>
    </source>
</evidence>